<evidence type="ECO:0000313" key="4">
    <source>
        <dbReference type="EMBL" id="CRL24522.1"/>
    </source>
</evidence>
<dbReference type="Pfam" id="PF01073">
    <property type="entry name" value="3Beta_HSD"/>
    <property type="match status" value="1"/>
</dbReference>
<keyword evidence="1" id="KW-0560">Oxidoreductase</keyword>
<comment type="similarity">
    <text evidence="2">Belongs to the NAD(P)-dependent epimerase/dehydratase family. Dihydroflavonol-4-reductase subfamily.</text>
</comment>
<evidence type="ECO:0000256" key="2">
    <source>
        <dbReference type="ARBA" id="ARBA00023445"/>
    </source>
</evidence>
<dbReference type="GO" id="GO:0016616">
    <property type="term" value="F:oxidoreductase activity, acting on the CH-OH group of donors, NAD or NADP as acceptor"/>
    <property type="evidence" value="ECO:0007669"/>
    <property type="project" value="InterPro"/>
</dbReference>
<organism evidence="4 5">
    <name type="scientific">Penicillium camemberti (strain FM 013)</name>
    <dbReference type="NCBI Taxonomy" id="1429867"/>
    <lineage>
        <taxon>Eukaryota</taxon>
        <taxon>Fungi</taxon>
        <taxon>Dikarya</taxon>
        <taxon>Ascomycota</taxon>
        <taxon>Pezizomycotina</taxon>
        <taxon>Eurotiomycetes</taxon>
        <taxon>Eurotiomycetidae</taxon>
        <taxon>Eurotiales</taxon>
        <taxon>Aspergillaceae</taxon>
        <taxon>Penicillium</taxon>
    </lineage>
</organism>
<dbReference type="STRING" id="1429867.A0A0G4PDZ4"/>
<evidence type="ECO:0000256" key="1">
    <source>
        <dbReference type="ARBA" id="ARBA00023002"/>
    </source>
</evidence>
<dbReference type="InterPro" id="IPR036291">
    <property type="entry name" value="NAD(P)-bd_dom_sf"/>
</dbReference>
<protein>
    <submittedName>
        <fullName evidence="4">NAD(P)-binding domain</fullName>
    </submittedName>
</protein>
<dbReference type="SUPFAM" id="SSF51735">
    <property type="entry name" value="NAD(P)-binding Rossmann-fold domains"/>
    <property type="match status" value="1"/>
</dbReference>
<feature type="domain" description="3-beta hydroxysteroid dehydrogenase/isomerase" evidence="3">
    <location>
        <begin position="15"/>
        <end position="146"/>
    </location>
</feature>
<name>A0A0G4PDZ4_PENC3</name>
<dbReference type="InterPro" id="IPR002225">
    <property type="entry name" value="3Beta_OHSteriod_DH/Estase"/>
</dbReference>
<dbReference type="PANTHER" id="PTHR10366:SF562">
    <property type="entry name" value="ALDEHYDE REDUCTASE II (AFU_ORTHOLOGUE AFUA_1G11360)"/>
    <property type="match status" value="1"/>
</dbReference>
<keyword evidence="5" id="KW-1185">Reference proteome</keyword>
<dbReference type="AlphaFoldDB" id="A0A0G4PDZ4"/>
<dbReference type="EMBL" id="HG793145">
    <property type="protein sequence ID" value="CRL24522.1"/>
    <property type="molecule type" value="Genomic_DNA"/>
</dbReference>
<dbReference type="PANTHER" id="PTHR10366">
    <property type="entry name" value="NAD DEPENDENT EPIMERASE/DEHYDRATASE"/>
    <property type="match status" value="1"/>
</dbReference>
<gene>
    <name evidence="4" type="ORF">PCAMFM013_S012g000131</name>
</gene>
<reference evidence="4 5" key="1">
    <citation type="journal article" date="2014" name="Nat. Commun.">
        <title>Multiple recent horizontal transfers of a large genomic region in cheese making fungi.</title>
        <authorList>
            <person name="Cheeseman K."/>
            <person name="Ropars J."/>
            <person name="Renault P."/>
            <person name="Dupont J."/>
            <person name="Gouzy J."/>
            <person name="Branca A."/>
            <person name="Abraham A.L."/>
            <person name="Ceppi M."/>
            <person name="Conseiller E."/>
            <person name="Debuchy R."/>
            <person name="Malagnac F."/>
            <person name="Goarin A."/>
            <person name="Silar P."/>
            <person name="Lacoste S."/>
            <person name="Sallet E."/>
            <person name="Bensimon A."/>
            <person name="Giraud T."/>
            <person name="Brygoo Y."/>
        </authorList>
    </citation>
    <scope>NUCLEOTIDE SEQUENCE [LARGE SCALE GENOMIC DNA]</scope>
    <source>
        <strain evidence="5">FM 013</strain>
    </source>
</reference>
<evidence type="ECO:0000313" key="5">
    <source>
        <dbReference type="Proteomes" id="UP000053732"/>
    </source>
</evidence>
<accession>A0A0G4PDZ4</accession>
<dbReference type="GO" id="GO:0006694">
    <property type="term" value="P:steroid biosynthetic process"/>
    <property type="evidence" value="ECO:0007669"/>
    <property type="project" value="InterPro"/>
</dbReference>
<dbReference type="Proteomes" id="UP000053732">
    <property type="component" value="Unassembled WGS sequence"/>
</dbReference>
<dbReference type="Gene3D" id="3.40.50.720">
    <property type="entry name" value="NAD(P)-binding Rossmann-like Domain"/>
    <property type="match status" value="1"/>
</dbReference>
<evidence type="ECO:0000259" key="3">
    <source>
        <dbReference type="Pfam" id="PF01073"/>
    </source>
</evidence>
<proteinExistence type="inferred from homology"/>
<dbReference type="InterPro" id="IPR050425">
    <property type="entry name" value="NAD(P)_dehydrat-like"/>
</dbReference>
<sequence length="367" mass="40996">MATQSYYLPRGSRILVTGANGFIGSNVVHSLLELGFRVRGTVRSTKPWLDEMFRDKFGRDSYESVVLVNFEDVDTLAGVMDGVSGVAHVASDVTFSSNPEEVVPWVLRATQNVLEAASRHRDIRRVVMTSSAVAALFPEANKEGIVVREGERSVPTEGKRSMPWLTLYLDTWNDEAIKQAYNPDAPDYMKGMFVYAASKTEGEKAAWKWMEKNKPGFQFNTVLPDFTLGRILHEEISGSTSGWVSGLPKGDRRIFESFVPQYYCDVIDIARLHVAGLLDPKTVSRRLFGFAAPVNLTDMISVVRKLRPNNTLIPEPPADDGRDLTEVIPSKDAERLLQEFFGREGWTSLEDSIAQGLEVSRKRLSSL</sequence>